<dbReference type="InterPro" id="IPR011010">
    <property type="entry name" value="DNA_brk_join_enz"/>
</dbReference>
<dbReference type="Gene3D" id="1.10.443.10">
    <property type="entry name" value="Intergrase catalytic core"/>
    <property type="match status" value="1"/>
</dbReference>
<protein>
    <recommendedName>
        <fullName evidence="2">Tyr recombinase domain-containing protein</fullName>
    </recommendedName>
</protein>
<proteinExistence type="predicted"/>
<comment type="caution">
    <text evidence="3">The sequence shown here is derived from an EMBL/GenBank/DDBJ whole genome shotgun (WGS) entry which is preliminary data.</text>
</comment>
<dbReference type="EMBL" id="SNRY01001916">
    <property type="protein sequence ID" value="KAA6327865.1"/>
    <property type="molecule type" value="Genomic_DNA"/>
</dbReference>
<feature type="domain" description="Tyr recombinase" evidence="2">
    <location>
        <begin position="15"/>
        <end position="140"/>
    </location>
</feature>
<gene>
    <name evidence="3" type="ORF">EZS27_023169</name>
</gene>
<accession>A0A5J4R2T3</accession>
<dbReference type="GO" id="GO:0015074">
    <property type="term" value="P:DNA integration"/>
    <property type="evidence" value="ECO:0007669"/>
    <property type="project" value="InterPro"/>
</dbReference>
<dbReference type="Pfam" id="PF00589">
    <property type="entry name" value="Phage_integrase"/>
    <property type="match status" value="1"/>
</dbReference>
<evidence type="ECO:0000256" key="1">
    <source>
        <dbReference type="ARBA" id="ARBA00023172"/>
    </source>
</evidence>
<dbReference type="GO" id="GO:0006310">
    <property type="term" value="P:DNA recombination"/>
    <property type="evidence" value="ECO:0007669"/>
    <property type="project" value="UniProtKB-KW"/>
</dbReference>
<keyword evidence="1" id="KW-0233">DNA recombination</keyword>
<name>A0A5J4R2T3_9ZZZZ</name>
<evidence type="ECO:0000259" key="2">
    <source>
        <dbReference type="Pfam" id="PF00589"/>
    </source>
</evidence>
<sequence length="155" mass="18378">MDAIPMLPLDCKYTRDIDFTNRIITVRKDISKNRQTETVDMPKQLHKYMTNVHRLHTYPADDYVFSKSGIPGTILLGKNNFRFRFDKIRELLGLSERYKLYSFKYTGGIKLVTSGASTWDVQKHFRYKSIDTTEKYIRRNIGQRSEKIREDFPDI</sequence>
<dbReference type="SUPFAM" id="SSF56349">
    <property type="entry name" value="DNA breaking-rejoining enzymes"/>
    <property type="match status" value="1"/>
</dbReference>
<evidence type="ECO:0000313" key="3">
    <source>
        <dbReference type="EMBL" id="KAA6327865.1"/>
    </source>
</evidence>
<dbReference type="InterPro" id="IPR002104">
    <property type="entry name" value="Integrase_catalytic"/>
</dbReference>
<organism evidence="3">
    <name type="scientific">termite gut metagenome</name>
    <dbReference type="NCBI Taxonomy" id="433724"/>
    <lineage>
        <taxon>unclassified sequences</taxon>
        <taxon>metagenomes</taxon>
        <taxon>organismal metagenomes</taxon>
    </lineage>
</organism>
<dbReference type="AlphaFoldDB" id="A0A5J4R2T3"/>
<reference evidence="3" key="1">
    <citation type="submission" date="2019-03" db="EMBL/GenBank/DDBJ databases">
        <title>Single cell metagenomics reveals metabolic interactions within the superorganism composed of flagellate Streblomastix strix and complex community of Bacteroidetes bacteria on its surface.</title>
        <authorList>
            <person name="Treitli S.C."/>
            <person name="Kolisko M."/>
            <person name="Husnik F."/>
            <person name="Keeling P."/>
            <person name="Hampl V."/>
        </authorList>
    </citation>
    <scope>NUCLEOTIDE SEQUENCE</scope>
    <source>
        <strain evidence="3">STM</strain>
    </source>
</reference>
<dbReference type="InterPro" id="IPR013762">
    <property type="entry name" value="Integrase-like_cat_sf"/>
</dbReference>
<dbReference type="GO" id="GO:0003677">
    <property type="term" value="F:DNA binding"/>
    <property type="evidence" value="ECO:0007669"/>
    <property type="project" value="InterPro"/>
</dbReference>